<gene>
    <name evidence="1" type="ordered locus">VVA1433</name>
</gene>
<organism evidence="1 2">
    <name type="scientific">Vibrio vulnificus (strain YJ016)</name>
    <dbReference type="NCBI Taxonomy" id="196600"/>
    <lineage>
        <taxon>Bacteria</taxon>
        <taxon>Pseudomonadati</taxon>
        <taxon>Pseudomonadota</taxon>
        <taxon>Gammaproteobacteria</taxon>
        <taxon>Vibrionales</taxon>
        <taxon>Vibrionaceae</taxon>
        <taxon>Vibrio</taxon>
    </lineage>
</organism>
<name>Q7MCF3_VIBVY</name>
<sequence>MNRFAFEHNTNRHHANHQQKNAECHQQIRHVTPLDECVIWVNKPFDLVRAWPPCSPCSAGDKPIHTENETDIHGLVLQKSWAFLLRCSPRAVNNDLPVDKRAPLLTAVWLTISDQYFSPSVVSRLRLKVAEHNALSWRTQLD</sequence>
<dbReference type="AlphaFoldDB" id="Q7MCF3"/>
<evidence type="ECO:0000313" key="2">
    <source>
        <dbReference type="Proteomes" id="UP000002675"/>
    </source>
</evidence>
<protein>
    <submittedName>
        <fullName evidence="1">Uncharacterized protein</fullName>
    </submittedName>
</protein>
<dbReference type="EMBL" id="BA000038">
    <property type="protein sequence ID" value="BAC97460.1"/>
    <property type="molecule type" value="Genomic_DNA"/>
</dbReference>
<proteinExistence type="predicted"/>
<reference evidence="1 2" key="1">
    <citation type="journal article" date="2003" name="Genome Res.">
        <title>Comparative genome analysis of Vibrio vulnificus, a marine pathogen.</title>
        <authorList>
            <person name="Chen C.Y."/>
            <person name="Wu K.M."/>
            <person name="Chang Y.C."/>
            <person name="Chang C.H."/>
            <person name="Tsai H.C."/>
            <person name="Liao T.L."/>
            <person name="Liu Y.M."/>
            <person name="Chen H.J."/>
            <person name="Shen A.B."/>
            <person name="Li J.C."/>
            <person name="Su T.L."/>
            <person name="Shao C.P."/>
            <person name="Lee C.T."/>
            <person name="Hor L.I."/>
            <person name="Tsai S.F."/>
        </authorList>
    </citation>
    <scope>NUCLEOTIDE SEQUENCE [LARGE SCALE GENOMIC DNA]</scope>
    <source>
        <strain evidence="1 2">YJ016</strain>
    </source>
</reference>
<dbReference type="KEGG" id="vvy:VVA1433"/>
<evidence type="ECO:0000313" key="1">
    <source>
        <dbReference type="EMBL" id="BAC97460.1"/>
    </source>
</evidence>
<dbReference type="Proteomes" id="UP000002675">
    <property type="component" value="Chromosome II"/>
</dbReference>
<dbReference type="HOGENOM" id="CLU_1815037_0_0_6"/>
<accession>Q7MCF3</accession>